<proteinExistence type="predicted"/>
<evidence type="ECO:0000313" key="2">
    <source>
        <dbReference type="Proteomes" id="UP000024404"/>
    </source>
</evidence>
<dbReference type="AlphaFoldDB" id="A0A8R1XY52"/>
<accession>A0A8R1XY52</accession>
<dbReference type="EnsemblMetazoa" id="OVOC6743.1">
    <property type="protein sequence ID" value="OVOC6743.1"/>
    <property type="gene ID" value="WBGene00243552"/>
</dbReference>
<name>A0A8R1XY52_ONCVO</name>
<organism evidence="1 2">
    <name type="scientific">Onchocerca volvulus</name>
    <dbReference type="NCBI Taxonomy" id="6282"/>
    <lineage>
        <taxon>Eukaryota</taxon>
        <taxon>Metazoa</taxon>
        <taxon>Ecdysozoa</taxon>
        <taxon>Nematoda</taxon>
        <taxon>Chromadorea</taxon>
        <taxon>Rhabditida</taxon>
        <taxon>Spirurina</taxon>
        <taxon>Spiruromorpha</taxon>
        <taxon>Filarioidea</taxon>
        <taxon>Onchocercidae</taxon>
        <taxon>Onchocerca</taxon>
    </lineage>
</organism>
<dbReference type="EMBL" id="CMVM020000180">
    <property type="status" value="NOT_ANNOTATED_CDS"/>
    <property type="molecule type" value="Genomic_DNA"/>
</dbReference>
<reference evidence="1" key="2">
    <citation type="submission" date="2022-06" db="UniProtKB">
        <authorList>
            <consortium name="EnsemblMetazoa"/>
        </authorList>
    </citation>
    <scope>IDENTIFICATION</scope>
</reference>
<protein>
    <submittedName>
        <fullName evidence="1">Uncharacterized protein</fullName>
    </submittedName>
</protein>
<dbReference type="Proteomes" id="UP000024404">
    <property type="component" value="Unassembled WGS sequence"/>
</dbReference>
<evidence type="ECO:0000313" key="1">
    <source>
        <dbReference type="EnsemblMetazoa" id="OVOC6743.1"/>
    </source>
</evidence>
<keyword evidence="2" id="KW-1185">Reference proteome</keyword>
<sequence length="48" mass="5581">MQLVADRVRIIAPNNWIADQTSNREQGRHNDESTFTIYFRSFFSSSSS</sequence>
<reference evidence="2" key="1">
    <citation type="submission" date="2013-10" db="EMBL/GenBank/DDBJ databases">
        <title>Genome sequencing of Onchocerca volvulus.</title>
        <authorList>
            <person name="Cotton J."/>
            <person name="Tsai J."/>
            <person name="Stanley E."/>
            <person name="Tracey A."/>
            <person name="Holroyd N."/>
            <person name="Lustigman S."/>
            <person name="Berriman M."/>
        </authorList>
    </citation>
    <scope>NUCLEOTIDE SEQUENCE</scope>
</reference>